<keyword evidence="9 16" id="KW-0732">Signal</keyword>
<evidence type="ECO:0000313" key="18">
    <source>
        <dbReference type="EMBL" id="KAL1844883.1"/>
    </source>
</evidence>
<evidence type="ECO:0000256" key="16">
    <source>
        <dbReference type="SAM" id="SignalP"/>
    </source>
</evidence>
<protein>
    <recommendedName>
        <fullName evidence="17">CFEM domain-containing protein</fullName>
    </recommendedName>
</protein>
<evidence type="ECO:0000256" key="12">
    <source>
        <dbReference type="ARBA" id="ARBA00023157"/>
    </source>
</evidence>
<gene>
    <name evidence="18" type="ORF">VTK73DRAFT_1575</name>
</gene>
<name>A0ABR3VT74_9PEZI</name>
<organism evidence="18 19">
    <name type="scientific">Phialemonium thermophilum</name>
    <dbReference type="NCBI Taxonomy" id="223376"/>
    <lineage>
        <taxon>Eukaryota</taxon>
        <taxon>Fungi</taxon>
        <taxon>Dikarya</taxon>
        <taxon>Ascomycota</taxon>
        <taxon>Pezizomycotina</taxon>
        <taxon>Sordariomycetes</taxon>
        <taxon>Sordariomycetidae</taxon>
        <taxon>Cephalothecales</taxon>
        <taxon>Cephalothecaceae</taxon>
        <taxon>Phialemonium</taxon>
    </lineage>
</organism>
<keyword evidence="12 15" id="KW-1015">Disulfide bond</keyword>
<dbReference type="InterPro" id="IPR008427">
    <property type="entry name" value="Extracellular_membr_CFEM_dom"/>
</dbReference>
<evidence type="ECO:0000256" key="3">
    <source>
        <dbReference type="ARBA" id="ARBA00010031"/>
    </source>
</evidence>
<feature type="signal peptide" evidence="16">
    <location>
        <begin position="1"/>
        <end position="21"/>
    </location>
</feature>
<feature type="domain" description="CFEM" evidence="17">
    <location>
        <begin position="2"/>
        <end position="115"/>
    </location>
</feature>
<keyword evidence="13" id="KW-0325">Glycoprotein</keyword>
<evidence type="ECO:0000256" key="11">
    <source>
        <dbReference type="ARBA" id="ARBA00023136"/>
    </source>
</evidence>
<evidence type="ECO:0000256" key="13">
    <source>
        <dbReference type="ARBA" id="ARBA00023180"/>
    </source>
</evidence>
<keyword evidence="8" id="KW-0479">Metal-binding</keyword>
<comment type="similarity">
    <text evidence="3">Belongs to the RBT5 family.</text>
</comment>
<evidence type="ECO:0000256" key="5">
    <source>
        <dbReference type="ARBA" id="ARBA00022525"/>
    </source>
</evidence>
<evidence type="ECO:0000313" key="19">
    <source>
        <dbReference type="Proteomes" id="UP001586593"/>
    </source>
</evidence>
<sequence>MTRPPHSALLLVWAVLRLASGQDLSSLPACGVSCVNSVEADPALGCGVGAVSCFCGNPNFQFGIRDCVANRCDPVDAPTVTNFVAALCASKSTSCLGVGPSRRISKGKRLTDVASCDAPGGCDTDHTAGVRLSDGGECAPHPIQFSSAACLVYRGTCEHLQQQQQQQQ</sequence>
<keyword evidence="6" id="KW-0349">Heme</keyword>
<evidence type="ECO:0000256" key="4">
    <source>
        <dbReference type="ARBA" id="ARBA00022475"/>
    </source>
</evidence>
<evidence type="ECO:0000259" key="17">
    <source>
        <dbReference type="PROSITE" id="PS52012"/>
    </source>
</evidence>
<proteinExistence type="inferred from homology"/>
<keyword evidence="19" id="KW-1185">Reference proteome</keyword>
<dbReference type="PROSITE" id="PS52012">
    <property type="entry name" value="CFEM"/>
    <property type="match status" value="1"/>
</dbReference>
<keyword evidence="7" id="KW-0336">GPI-anchor</keyword>
<evidence type="ECO:0000256" key="6">
    <source>
        <dbReference type="ARBA" id="ARBA00022617"/>
    </source>
</evidence>
<evidence type="ECO:0000256" key="7">
    <source>
        <dbReference type="ARBA" id="ARBA00022622"/>
    </source>
</evidence>
<dbReference type="SMART" id="SM00747">
    <property type="entry name" value="CFEM"/>
    <property type="match status" value="1"/>
</dbReference>
<comment type="subcellular location">
    <subcellularLocation>
        <location evidence="1">Cell membrane</location>
        <topology evidence="1">Lipid-anchor</topology>
        <topology evidence="1">GPI-anchor</topology>
    </subcellularLocation>
    <subcellularLocation>
        <location evidence="2">Secreted</location>
    </subcellularLocation>
</comment>
<dbReference type="PANTHER" id="PTHR37928">
    <property type="entry name" value="CFEM DOMAIN PROTEIN (AFU_ORTHOLOGUE AFUA_6G14090)"/>
    <property type="match status" value="1"/>
</dbReference>
<feature type="disulfide bond" evidence="15">
    <location>
        <begin position="46"/>
        <end position="53"/>
    </location>
</feature>
<comment type="caution">
    <text evidence="15">Lacks conserved residue(s) required for the propagation of feature annotation.</text>
</comment>
<dbReference type="Proteomes" id="UP001586593">
    <property type="component" value="Unassembled WGS sequence"/>
</dbReference>
<keyword evidence="14" id="KW-0449">Lipoprotein</keyword>
<dbReference type="PANTHER" id="PTHR37928:SF1">
    <property type="entry name" value="CFEM DOMAIN PROTEIN (AFU_ORTHOLOGUE AFUA_6G14090)"/>
    <property type="match status" value="1"/>
</dbReference>
<evidence type="ECO:0000256" key="14">
    <source>
        <dbReference type="ARBA" id="ARBA00023288"/>
    </source>
</evidence>
<dbReference type="EMBL" id="JAZHXJ010001397">
    <property type="protein sequence ID" value="KAL1844883.1"/>
    <property type="molecule type" value="Genomic_DNA"/>
</dbReference>
<comment type="caution">
    <text evidence="18">The sequence shown here is derived from an EMBL/GenBank/DDBJ whole genome shotgun (WGS) entry which is preliminary data.</text>
</comment>
<evidence type="ECO:0000256" key="1">
    <source>
        <dbReference type="ARBA" id="ARBA00004609"/>
    </source>
</evidence>
<evidence type="ECO:0000256" key="10">
    <source>
        <dbReference type="ARBA" id="ARBA00023004"/>
    </source>
</evidence>
<keyword evidence="10" id="KW-0408">Iron</keyword>
<evidence type="ECO:0000256" key="2">
    <source>
        <dbReference type="ARBA" id="ARBA00004613"/>
    </source>
</evidence>
<reference evidence="18 19" key="1">
    <citation type="journal article" date="2024" name="Commun. Biol.">
        <title>Comparative genomic analysis of thermophilic fungi reveals convergent evolutionary adaptations and gene losses.</title>
        <authorList>
            <person name="Steindorff A.S."/>
            <person name="Aguilar-Pontes M.V."/>
            <person name="Robinson A.J."/>
            <person name="Andreopoulos B."/>
            <person name="LaButti K."/>
            <person name="Kuo A."/>
            <person name="Mondo S."/>
            <person name="Riley R."/>
            <person name="Otillar R."/>
            <person name="Haridas S."/>
            <person name="Lipzen A."/>
            <person name="Grimwood J."/>
            <person name="Schmutz J."/>
            <person name="Clum A."/>
            <person name="Reid I.D."/>
            <person name="Moisan M.C."/>
            <person name="Butler G."/>
            <person name="Nguyen T.T.M."/>
            <person name="Dewar K."/>
            <person name="Conant G."/>
            <person name="Drula E."/>
            <person name="Henrissat B."/>
            <person name="Hansel C."/>
            <person name="Singer S."/>
            <person name="Hutchinson M.I."/>
            <person name="de Vries R.P."/>
            <person name="Natvig D.O."/>
            <person name="Powell A.J."/>
            <person name="Tsang A."/>
            <person name="Grigoriev I.V."/>
        </authorList>
    </citation>
    <scope>NUCLEOTIDE SEQUENCE [LARGE SCALE GENOMIC DNA]</scope>
    <source>
        <strain evidence="18 19">ATCC 24622</strain>
    </source>
</reference>
<evidence type="ECO:0000256" key="9">
    <source>
        <dbReference type="ARBA" id="ARBA00022729"/>
    </source>
</evidence>
<feature type="disulfide bond" evidence="15">
    <location>
        <begin position="55"/>
        <end position="88"/>
    </location>
</feature>
<dbReference type="InterPro" id="IPR051735">
    <property type="entry name" value="CFEM_domain"/>
</dbReference>
<keyword evidence="5" id="KW-0964">Secreted</keyword>
<dbReference type="Pfam" id="PF05730">
    <property type="entry name" value="CFEM"/>
    <property type="match status" value="1"/>
</dbReference>
<keyword evidence="4" id="KW-1003">Cell membrane</keyword>
<keyword evidence="11" id="KW-0472">Membrane</keyword>
<evidence type="ECO:0000256" key="8">
    <source>
        <dbReference type="ARBA" id="ARBA00022723"/>
    </source>
</evidence>
<accession>A0ABR3VT74</accession>
<evidence type="ECO:0000256" key="15">
    <source>
        <dbReference type="PROSITE-ProRule" id="PRU01356"/>
    </source>
</evidence>
<feature type="chain" id="PRO_5047090325" description="CFEM domain-containing protein" evidence="16">
    <location>
        <begin position="22"/>
        <end position="168"/>
    </location>
</feature>